<protein>
    <submittedName>
        <fullName evidence="2">YbaB/EbfC family nucleoid-associated protein</fullName>
    </submittedName>
</protein>
<sequence length="166" mass="17953">MTNERAKNDLAGIIDSAEEQLRTIARLQHERARLTASATVSGKRVTVTVNADNTVVETRFGPNIEDLSYSEIAKAVTEAAQQAAAELARRTQELFAPLQAQRARMPKLTDLVEGMPDLRLPEAPPVSNAGPNAPERQRDSGAGGFADAETFEHRNTRGGGITDSSW</sequence>
<evidence type="ECO:0000256" key="1">
    <source>
        <dbReference type="SAM" id="MobiDB-lite"/>
    </source>
</evidence>
<feature type="region of interest" description="Disordered" evidence="1">
    <location>
        <begin position="117"/>
        <end position="166"/>
    </location>
</feature>
<dbReference type="EMBL" id="JAAXPE010000034">
    <property type="protein sequence ID" value="NKY88772.1"/>
    <property type="molecule type" value="Genomic_DNA"/>
</dbReference>
<reference evidence="2 3" key="1">
    <citation type="submission" date="2020-04" db="EMBL/GenBank/DDBJ databases">
        <title>MicrobeNet Type strains.</title>
        <authorList>
            <person name="Nicholson A.C."/>
        </authorList>
    </citation>
    <scope>NUCLEOTIDE SEQUENCE [LARGE SCALE GENOMIC DNA]</scope>
    <source>
        <strain evidence="2 3">DSM 44445</strain>
    </source>
</reference>
<proteinExistence type="predicted"/>
<accession>A0A7X6M230</accession>
<dbReference type="AlphaFoldDB" id="A0A7X6M230"/>
<keyword evidence="3" id="KW-1185">Reference proteome</keyword>
<dbReference type="InterPro" id="IPR004401">
    <property type="entry name" value="YbaB/EbfC"/>
</dbReference>
<evidence type="ECO:0000313" key="2">
    <source>
        <dbReference type="EMBL" id="NKY88772.1"/>
    </source>
</evidence>
<dbReference type="RefSeq" id="WP_040716861.1">
    <property type="nucleotide sequence ID" value="NZ_CAWPHS010000028.1"/>
</dbReference>
<gene>
    <name evidence="2" type="ORF">HGA07_24530</name>
</gene>
<dbReference type="InterPro" id="IPR036894">
    <property type="entry name" value="YbaB-like_sf"/>
</dbReference>
<feature type="compositionally biased region" description="Gly residues" evidence="1">
    <location>
        <begin position="157"/>
        <end position="166"/>
    </location>
</feature>
<comment type="caution">
    <text evidence="2">The sequence shown here is derived from an EMBL/GenBank/DDBJ whole genome shotgun (WGS) entry which is preliminary data.</text>
</comment>
<name>A0A7X6M230_9NOCA</name>
<dbReference type="Gene3D" id="3.30.1310.10">
    <property type="entry name" value="Nucleoid-associated protein YbaB-like domain"/>
    <property type="match status" value="1"/>
</dbReference>
<dbReference type="Pfam" id="PF02575">
    <property type="entry name" value="YbaB_DNA_bd"/>
    <property type="match status" value="1"/>
</dbReference>
<dbReference type="SUPFAM" id="SSF82607">
    <property type="entry name" value="YbaB-like"/>
    <property type="match status" value="1"/>
</dbReference>
<organism evidence="2 3">
    <name type="scientific">Nocardia veterana</name>
    <dbReference type="NCBI Taxonomy" id="132249"/>
    <lineage>
        <taxon>Bacteria</taxon>
        <taxon>Bacillati</taxon>
        <taxon>Actinomycetota</taxon>
        <taxon>Actinomycetes</taxon>
        <taxon>Mycobacteriales</taxon>
        <taxon>Nocardiaceae</taxon>
        <taxon>Nocardia</taxon>
    </lineage>
</organism>
<dbReference type="GO" id="GO:0003677">
    <property type="term" value="F:DNA binding"/>
    <property type="evidence" value="ECO:0007669"/>
    <property type="project" value="InterPro"/>
</dbReference>
<evidence type="ECO:0000313" key="3">
    <source>
        <dbReference type="Proteomes" id="UP000523447"/>
    </source>
</evidence>
<dbReference type="Proteomes" id="UP000523447">
    <property type="component" value="Unassembled WGS sequence"/>
</dbReference>